<feature type="region of interest" description="Disordered" evidence="1">
    <location>
        <begin position="39"/>
        <end position="63"/>
    </location>
</feature>
<dbReference type="InterPro" id="IPR036388">
    <property type="entry name" value="WH-like_DNA-bd_sf"/>
</dbReference>
<feature type="compositionally biased region" description="Polar residues" evidence="1">
    <location>
        <begin position="12"/>
        <end position="25"/>
    </location>
</feature>
<dbReference type="OrthoDB" id="418495at2759"/>
<dbReference type="SUPFAM" id="SSF52833">
    <property type="entry name" value="Thioredoxin-like"/>
    <property type="match status" value="1"/>
</dbReference>
<dbReference type="InterPro" id="IPR036249">
    <property type="entry name" value="Thioredoxin-like_sf"/>
</dbReference>
<dbReference type="InterPro" id="IPR036390">
    <property type="entry name" value="WH_DNA-bd_sf"/>
</dbReference>
<dbReference type="SMART" id="SM00049">
    <property type="entry name" value="DEP"/>
    <property type="match status" value="1"/>
</dbReference>
<name>A0A834GIZ4_RHOSS</name>
<dbReference type="GO" id="GO:0035556">
    <property type="term" value="P:intracellular signal transduction"/>
    <property type="evidence" value="ECO:0007669"/>
    <property type="project" value="InterPro"/>
</dbReference>
<dbReference type="Proteomes" id="UP000626092">
    <property type="component" value="Unassembled WGS sequence"/>
</dbReference>
<comment type="caution">
    <text evidence="3">The sequence shown here is derived from an EMBL/GenBank/DDBJ whole genome shotgun (WGS) entry which is preliminary data.</text>
</comment>
<dbReference type="AlphaFoldDB" id="A0A834GIZ4"/>
<dbReference type="PANTHER" id="PTHR46361:SF1">
    <property type="entry name" value="F26K24.21 PROTEIN"/>
    <property type="match status" value="1"/>
</dbReference>
<dbReference type="CDD" id="cd03027">
    <property type="entry name" value="GRX_DEP"/>
    <property type="match status" value="1"/>
</dbReference>
<evidence type="ECO:0000259" key="2">
    <source>
        <dbReference type="PROSITE" id="PS50186"/>
    </source>
</evidence>
<reference evidence="3" key="1">
    <citation type="submission" date="2019-11" db="EMBL/GenBank/DDBJ databases">
        <authorList>
            <person name="Liu Y."/>
            <person name="Hou J."/>
            <person name="Li T.-Q."/>
            <person name="Guan C.-H."/>
            <person name="Wu X."/>
            <person name="Wu H.-Z."/>
            <person name="Ling F."/>
            <person name="Zhang R."/>
            <person name="Shi X.-G."/>
            <person name="Ren J.-P."/>
            <person name="Chen E.-F."/>
            <person name="Sun J.-M."/>
        </authorList>
    </citation>
    <scope>NUCLEOTIDE SEQUENCE</scope>
    <source>
        <strain evidence="3">Adult_tree_wgs_1</strain>
        <tissue evidence="3">Leaves</tissue>
    </source>
</reference>
<dbReference type="PANTHER" id="PTHR46361">
    <property type="entry name" value="ELECTRON CARRIER/ PROTEIN DISULFIDE OXIDOREDUCTASE"/>
    <property type="match status" value="1"/>
</dbReference>
<dbReference type="Pfam" id="PF00462">
    <property type="entry name" value="Glutaredoxin"/>
    <property type="match status" value="1"/>
</dbReference>
<evidence type="ECO:0000313" key="4">
    <source>
        <dbReference type="Proteomes" id="UP000626092"/>
    </source>
</evidence>
<evidence type="ECO:0000256" key="1">
    <source>
        <dbReference type="SAM" id="MobiDB-lite"/>
    </source>
</evidence>
<sequence>MDLSKEEEHANLGSTAAVNGGSTKINGEHLDEVVLDAKNQSPVNGGIDEELSNVNSESSDDDERYATVNFSNPVDVDGNSNVSYNGSDTSADLEFGKIAIEEREDRVDDGPSEMDVARENTTCDLNIDGDVERMIRPHSMLPMPEAPPGVTCSPPEECPPIHRSLSSPEKTTAAAVDMPSIGKFIREKSNSFSAAIARRLSSLKENDDDLKPFAEPDLKPNVTEFNLSGLKVIVKLKNGSENGEVELKGRISFFSRSNCRDCSAVRSFLRERGLKFVEINIDVYPTREKELVERTGSSSVPQIFFNEKLFGGLVVLNSMRNSGLLEQKLKEMLGRKCPDDAPVPPVYGFDDPEEEEERTDEMVRIVRVLRQRLPIQDRLMKMKIVKNCFAGAELVEVVVQHLDCGRKKAVEIGKQLAEKHFIHHVFGNNEFEDGNHFYRFLEHEPFIPRCFNFRGSPNDGEPKPASIVSHRLAKIMSAVLESYASEDRRHLDYVGISNSEEFRRSPLTLVTSHLLVLPLFHLNAAAPLQDTFSMDEFYPIYINLLQDLHRVDITALSADEKLVFFFNLYNAMVIHAVIRVGHPGGVIDRRYFFSDFQYLVGGHPYSLTTIQNGILRSNRRPPYSLSKSFGAGDKRLEHFPAALIISLLRNTPFLPLIQYNNYYNSSSDPSFSLMQLAFSKVNPLIHFGLCNGTKSSPVVRFFTPNGVESDLRHATREFFQRDGMDVDLAKRTVYLTRIMKWFNMDFGQDKEMLKWILNYLDATKAGLLTHLLGDGGPINIAYQNYDWSVNS</sequence>
<dbReference type="Pfam" id="PF00610">
    <property type="entry name" value="DEP"/>
    <property type="match status" value="1"/>
</dbReference>
<accession>A0A834GIZ4</accession>
<keyword evidence="4" id="KW-1185">Reference proteome</keyword>
<dbReference type="InterPro" id="IPR002109">
    <property type="entry name" value="Glutaredoxin"/>
</dbReference>
<dbReference type="Gene3D" id="3.40.30.10">
    <property type="entry name" value="Glutaredoxin"/>
    <property type="match status" value="1"/>
</dbReference>
<dbReference type="PROSITE" id="PS51354">
    <property type="entry name" value="GLUTAREDOXIN_2"/>
    <property type="match status" value="1"/>
</dbReference>
<feature type="domain" description="DEP" evidence="2">
    <location>
        <begin position="369"/>
        <end position="442"/>
    </location>
</feature>
<protein>
    <recommendedName>
        <fullName evidence="2">DEP domain-containing protein</fullName>
    </recommendedName>
</protein>
<dbReference type="InterPro" id="IPR000591">
    <property type="entry name" value="DEP_dom"/>
</dbReference>
<feature type="compositionally biased region" description="Basic and acidic residues" evidence="1">
    <location>
        <begin position="1"/>
        <end position="10"/>
    </location>
</feature>
<dbReference type="SUPFAM" id="SSF46785">
    <property type="entry name" value="Winged helix' DNA-binding domain"/>
    <property type="match status" value="1"/>
</dbReference>
<feature type="region of interest" description="Disordered" evidence="1">
    <location>
        <begin position="1"/>
        <end position="25"/>
    </location>
</feature>
<evidence type="ECO:0000313" key="3">
    <source>
        <dbReference type="EMBL" id="KAF7133026.1"/>
    </source>
</evidence>
<dbReference type="Gene3D" id="1.10.10.10">
    <property type="entry name" value="Winged helix-like DNA-binding domain superfamily/Winged helix DNA-binding domain"/>
    <property type="match status" value="1"/>
</dbReference>
<organism evidence="3 4">
    <name type="scientific">Rhododendron simsii</name>
    <name type="common">Sims's rhododendron</name>
    <dbReference type="NCBI Taxonomy" id="118357"/>
    <lineage>
        <taxon>Eukaryota</taxon>
        <taxon>Viridiplantae</taxon>
        <taxon>Streptophyta</taxon>
        <taxon>Embryophyta</taxon>
        <taxon>Tracheophyta</taxon>
        <taxon>Spermatophyta</taxon>
        <taxon>Magnoliopsida</taxon>
        <taxon>eudicotyledons</taxon>
        <taxon>Gunneridae</taxon>
        <taxon>Pentapetalae</taxon>
        <taxon>asterids</taxon>
        <taxon>Ericales</taxon>
        <taxon>Ericaceae</taxon>
        <taxon>Ericoideae</taxon>
        <taxon>Rhodoreae</taxon>
        <taxon>Rhododendron</taxon>
    </lineage>
</organism>
<dbReference type="InterPro" id="IPR006869">
    <property type="entry name" value="DUF547"/>
</dbReference>
<dbReference type="PROSITE" id="PS50186">
    <property type="entry name" value="DEP"/>
    <property type="match status" value="1"/>
</dbReference>
<dbReference type="EMBL" id="WJXA01000009">
    <property type="protein sequence ID" value="KAF7133026.1"/>
    <property type="molecule type" value="Genomic_DNA"/>
</dbReference>
<proteinExistence type="predicted"/>
<dbReference type="Pfam" id="PF04784">
    <property type="entry name" value="DUF547"/>
    <property type="match status" value="1"/>
</dbReference>
<gene>
    <name evidence="3" type="ORF">RHSIM_Rhsim09G0076200</name>
</gene>
<dbReference type="CDD" id="cd04371">
    <property type="entry name" value="DEP"/>
    <property type="match status" value="1"/>
</dbReference>